<protein>
    <submittedName>
        <fullName evidence="1">Uncharacterized protein</fullName>
    </submittedName>
</protein>
<organism evidence="1">
    <name type="scientific">Mammaliicoccus phage MSShimriz1</name>
    <dbReference type="NCBI Taxonomy" id="3230127"/>
    <lineage>
        <taxon>Viruses</taxon>
    </lineage>
</organism>
<reference evidence="1" key="1">
    <citation type="submission" date="2024-06" db="EMBL/GenBank/DDBJ databases">
        <authorList>
            <person name="Ashkenazi R."/>
            <person name="Lipszyc R.R."/>
            <person name="Braunstein R."/>
            <person name="Yerushalmy O."/>
            <person name="Alkalay-Oren S."/>
            <person name="Coppenhagn-Glazer S."/>
            <person name="Hazan R."/>
        </authorList>
    </citation>
    <scope>NUCLEOTIDE SEQUENCE</scope>
</reference>
<proteinExistence type="predicted"/>
<dbReference type="EMBL" id="PP931174">
    <property type="protein sequence ID" value="XCH45237.1"/>
    <property type="molecule type" value="Genomic_DNA"/>
</dbReference>
<evidence type="ECO:0000313" key="1">
    <source>
        <dbReference type="EMBL" id="XCH45237.1"/>
    </source>
</evidence>
<accession>A0AAU8GS64</accession>
<sequence length="53" mass="6296">MNMLEHISRQEHVLEQVQADLQAFHKLEQKRNKKLLKKLLTVSKISCNIIIKK</sequence>
<name>A0AAU8GS64_9VIRU</name>